<accession>A0A2S4L7Y3</accession>
<dbReference type="PANTHER" id="PTHR43791">
    <property type="entry name" value="PERMEASE-RELATED"/>
    <property type="match status" value="1"/>
</dbReference>
<evidence type="ECO:0000256" key="6">
    <source>
        <dbReference type="SAM" id="Phobius"/>
    </source>
</evidence>
<comment type="caution">
    <text evidence="7">The sequence shown here is derived from an EMBL/GenBank/DDBJ whole genome shotgun (WGS) entry which is preliminary data.</text>
</comment>
<sequence>MYKEYACLTLQNSYMVGQPLIAYLLTESRWASGSRETSLAGASAFSSPSRPPTLLGPAASLNNPSFFLITGQYYMRDEHVLRACIRWSRNALGTFSRDLIACGIGHGYGDLSPWKDMFIAFGGVAVLWSIVLALFLPDSP</sequence>
<proteinExistence type="predicted"/>
<feature type="transmembrane region" description="Helical" evidence="6">
    <location>
        <begin position="117"/>
        <end position="136"/>
    </location>
</feature>
<evidence type="ECO:0000313" key="7">
    <source>
        <dbReference type="EMBL" id="POR38548.1"/>
    </source>
</evidence>
<keyword evidence="3 6" id="KW-0812">Transmembrane</keyword>
<keyword evidence="8" id="KW-1185">Reference proteome</keyword>
<evidence type="ECO:0000256" key="3">
    <source>
        <dbReference type="ARBA" id="ARBA00022692"/>
    </source>
</evidence>
<evidence type="ECO:0000256" key="2">
    <source>
        <dbReference type="ARBA" id="ARBA00022448"/>
    </source>
</evidence>
<dbReference type="SUPFAM" id="SSF103473">
    <property type="entry name" value="MFS general substrate transporter"/>
    <property type="match status" value="1"/>
</dbReference>
<evidence type="ECO:0000256" key="4">
    <source>
        <dbReference type="ARBA" id="ARBA00022989"/>
    </source>
</evidence>
<keyword evidence="2" id="KW-0813">Transport</keyword>
<keyword evidence="5 6" id="KW-0472">Membrane</keyword>
<dbReference type="GO" id="GO:0016020">
    <property type="term" value="C:membrane"/>
    <property type="evidence" value="ECO:0007669"/>
    <property type="project" value="UniProtKB-SubCell"/>
</dbReference>
<comment type="subcellular location">
    <subcellularLocation>
        <location evidence="1">Membrane</location>
        <topology evidence="1">Multi-pass membrane protein</topology>
    </subcellularLocation>
</comment>
<dbReference type="PANTHER" id="PTHR43791:SF70">
    <property type="entry name" value="MAJOR FACILITATOR SUPERFAMILY (MFS) PROFILE DOMAIN-CONTAINING PROTEIN"/>
    <property type="match status" value="1"/>
</dbReference>
<gene>
    <name evidence="7" type="ORF">TPAR_01249</name>
</gene>
<reference evidence="7 8" key="1">
    <citation type="submission" date="2018-01" db="EMBL/GenBank/DDBJ databases">
        <title>Harnessing the power of phylogenomics to disentangle the directionality and signatures of interkingdom host jumping in the parasitic fungal genus Tolypocladium.</title>
        <authorList>
            <person name="Quandt C.A."/>
            <person name="Patterson W."/>
            <person name="Spatafora J.W."/>
        </authorList>
    </citation>
    <scope>NUCLEOTIDE SEQUENCE [LARGE SCALE GENOMIC DNA]</scope>
    <source>
        <strain evidence="7 8">NRBC 100945</strain>
    </source>
</reference>
<dbReference type="Proteomes" id="UP000237481">
    <property type="component" value="Unassembled WGS sequence"/>
</dbReference>
<evidence type="ECO:0000313" key="8">
    <source>
        <dbReference type="Proteomes" id="UP000237481"/>
    </source>
</evidence>
<dbReference type="Gene3D" id="1.20.1250.20">
    <property type="entry name" value="MFS general substrate transporter like domains"/>
    <property type="match status" value="1"/>
</dbReference>
<dbReference type="InterPro" id="IPR036259">
    <property type="entry name" value="MFS_trans_sf"/>
</dbReference>
<evidence type="ECO:0000256" key="5">
    <source>
        <dbReference type="ARBA" id="ARBA00023136"/>
    </source>
</evidence>
<name>A0A2S4L7Y3_9HYPO</name>
<dbReference type="AlphaFoldDB" id="A0A2S4L7Y3"/>
<dbReference type="EMBL" id="PKSG01000128">
    <property type="protein sequence ID" value="POR38548.1"/>
    <property type="molecule type" value="Genomic_DNA"/>
</dbReference>
<keyword evidence="4 6" id="KW-1133">Transmembrane helix</keyword>
<evidence type="ECO:0000256" key="1">
    <source>
        <dbReference type="ARBA" id="ARBA00004141"/>
    </source>
</evidence>
<protein>
    <submittedName>
        <fullName evidence="7">Uncharacterized protein</fullName>
    </submittedName>
</protein>
<organism evidence="7 8">
    <name type="scientific">Tolypocladium paradoxum</name>
    <dbReference type="NCBI Taxonomy" id="94208"/>
    <lineage>
        <taxon>Eukaryota</taxon>
        <taxon>Fungi</taxon>
        <taxon>Dikarya</taxon>
        <taxon>Ascomycota</taxon>
        <taxon>Pezizomycotina</taxon>
        <taxon>Sordariomycetes</taxon>
        <taxon>Hypocreomycetidae</taxon>
        <taxon>Hypocreales</taxon>
        <taxon>Ophiocordycipitaceae</taxon>
        <taxon>Tolypocladium</taxon>
    </lineage>
</organism>
<dbReference type="GO" id="GO:0022857">
    <property type="term" value="F:transmembrane transporter activity"/>
    <property type="evidence" value="ECO:0007669"/>
    <property type="project" value="TreeGrafter"/>
</dbReference>